<evidence type="ECO:0000313" key="1">
    <source>
        <dbReference type="EMBL" id="CAB4013780.1"/>
    </source>
</evidence>
<protein>
    <submittedName>
        <fullName evidence="1">Uncharacterized protein</fullName>
    </submittedName>
</protein>
<gene>
    <name evidence="1" type="ORF">PACLA_8A084853</name>
</gene>
<dbReference type="OrthoDB" id="5971952at2759"/>
<comment type="caution">
    <text evidence="1">The sequence shown here is derived from an EMBL/GenBank/DDBJ whole genome shotgun (WGS) entry which is preliminary data.</text>
</comment>
<dbReference type="SMART" id="SM00327">
    <property type="entry name" value="VWA"/>
    <property type="match status" value="2"/>
</dbReference>
<accession>A0A7D9EME3</accession>
<dbReference type="PROSITE" id="PS50234">
    <property type="entry name" value="VWFA"/>
    <property type="match status" value="2"/>
</dbReference>
<dbReference type="Pfam" id="PF00092">
    <property type="entry name" value="VWA"/>
    <property type="match status" value="2"/>
</dbReference>
<dbReference type="Gene3D" id="3.40.50.410">
    <property type="entry name" value="von Willebrand factor, type A domain"/>
    <property type="match status" value="2"/>
</dbReference>
<dbReference type="EMBL" id="CACRXK020008019">
    <property type="protein sequence ID" value="CAB4013780.1"/>
    <property type="molecule type" value="Genomic_DNA"/>
</dbReference>
<dbReference type="PRINTS" id="PR00453">
    <property type="entry name" value="VWFADOMAIN"/>
</dbReference>
<organism evidence="1 2">
    <name type="scientific">Paramuricea clavata</name>
    <name type="common">Red gorgonian</name>
    <name type="synonym">Violescent sea-whip</name>
    <dbReference type="NCBI Taxonomy" id="317549"/>
    <lineage>
        <taxon>Eukaryota</taxon>
        <taxon>Metazoa</taxon>
        <taxon>Cnidaria</taxon>
        <taxon>Anthozoa</taxon>
        <taxon>Octocorallia</taxon>
        <taxon>Malacalcyonacea</taxon>
        <taxon>Plexauridae</taxon>
        <taxon>Paramuricea</taxon>
    </lineage>
</organism>
<dbReference type="PANTHER" id="PTHR24020">
    <property type="entry name" value="COLLAGEN ALPHA"/>
    <property type="match status" value="1"/>
</dbReference>
<name>A0A7D9EME3_PARCT</name>
<dbReference type="InterPro" id="IPR036465">
    <property type="entry name" value="vWFA_dom_sf"/>
</dbReference>
<dbReference type="InterPro" id="IPR002035">
    <property type="entry name" value="VWF_A"/>
</dbReference>
<proteinExistence type="predicted"/>
<reference evidence="1" key="1">
    <citation type="submission" date="2020-04" db="EMBL/GenBank/DDBJ databases">
        <authorList>
            <person name="Alioto T."/>
            <person name="Alioto T."/>
            <person name="Gomez Garrido J."/>
        </authorList>
    </citation>
    <scope>NUCLEOTIDE SEQUENCE</scope>
    <source>
        <strain evidence="1">A484AB</strain>
    </source>
</reference>
<keyword evidence="2" id="KW-1185">Reference proteome</keyword>
<dbReference type="SUPFAM" id="SSF53300">
    <property type="entry name" value="vWA-like"/>
    <property type="match status" value="2"/>
</dbReference>
<dbReference type="Proteomes" id="UP001152795">
    <property type="component" value="Unassembled WGS sequence"/>
</dbReference>
<dbReference type="AlphaFoldDB" id="A0A7D9EME3"/>
<dbReference type="PANTHER" id="PTHR24020:SF20">
    <property type="entry name" value="PH DOMAIN-CONTAINING PROTEIN"/>
    <property type="match status" value="1"/>
</dbReference>
<evidence type="ECO:0000313" key="2">
    <source>
        <dbReference type="Proteomes" id="UP001152795"/>
    </source>
</evidence>
<sequence>MLQHLVVVISLTELLPYVISSAVVHPIDLTFLIDGSINAGEDNFDKELTFVRKLCNRFSITKNGVHVGLGVTSDDGLVAFNLKENQDNSSVNKAIDKLTYPGGGTTADDIKVPSAELQEDGVKILSIGVEADRIQASTLSSIVMFENLVEFLYDSDEKLNKIVNMINEAAGVHSGVVTQDLDEINGGRIKVGTLHGDARHESVAIGGLSNNEDTTTPLEPVDIVFLIDGSEGVGKDDFENELKFLINFVKKFPISEAMTRIALATISDDGRVDFDFSREQDARTLQKGLRLAAYPAGKMNAGKALKRVHEEVFKTFTRSGVAQVLVMMVKDRSLDDVKYTAADMREEGIKIITIGLNKIHRDADAASSITIFRDGVHALLSDPNVEKYLYGKIKEQTNNRT</sequence>
<dbReference type="InterPro" id="IPR050525">
    <property type="entry name" value="ECM_Assembly_Org"/>
</dbReference>